<dbReference type="InterPro" id="IPR013320">
    <property type="entry name" value="ConA-like_dom_sf"/>
</dbReference>
<feature type="domain" description="LamG-like jellyroll fold" evidence="4">
    <location>
        <begin position="482"/>
        <end position="629"/>
    </location>
</feature>
<dbReference type="RefSeq" id="WP_206715682.1">
    <property type="nucleotide sequence ID" value="NZ_CP071091.1"/>
</dbReference>
<dbReference type="Gene3D" id="2.60.120.200">
    <property type="match status" value="1"/>
</dbReference>
<feature type="signal peptide" evidence="3">
    <location>
        <begin position="1"/>
        <end position="28"/>
    </location>
</feature>
<gene>
    <name evidence="5" type="ORF">JY572_37100</name>
</gene>
<feature type="chain" id="PRO_5045462689" evidence="3">
    <location>
        <begin position="29"/>
        <end position="863"/>
    </location>
</feature>
<reference evidence="5 6" key="1">
    <citation type="submission" date="2021-02" db="EMBL/GenBank/DDBJ databases">
        <title>De Novo genome assembly of isolated myxobacteria.</title>
        <authorList>
            <person name="Stevens D.C."/>
        </authorList>
    </citation>
    <scope>NUCLEOTIDE SEQUENCE [LARGE SCALE GENOMIC DNA]</scope>
    <source>
        <strain evidence="5 6">SCHIC003</strain>
    </source>
</reference>
<dbReference type="SMART" id="SM00560">
    <property type="entry name" value="LamGL"/>
    <property type="match status" value="1"/>
</dbReference>
<evidence type="ECO:0000256" key="2">
    <source>
        <dbReference type="ARBA" id="ARBA00023157"/>
    </source>
</evidence>
<dbReference type="InterPro" id="IPR006558">
    <property type="entry name" value="LamG-like"/>
</dbReference>
<protein>
    <submittedName>
        <fullName evidence="5">LamG domain-containing protein</fullName>
    </submittedName>
</protein>
<dbReference type="SUPFAM" id="SSF49899">
    <property type="entry name" value="Concanavalin A-like lectins/glucanases"/>
    <property type="match status" value="1"/>
</dbReference>
<evidence type="ECO:0000259" key="4">
    <source>
        <dbReference type="SMART" id="SM00560"/>
    </source>
</evidence>
<keyword evidence="2" id="KW-1015">Disulfide bond</keyword>
<sequence length="863" mass="92872">MSRRCRSWWVPRVAMLCIAGVAATDSLAAERPSLVNTRILTPFSANGHASTVDGRVFVGNIREDAATTTTTWVAKAFRPEAVTYDAQGKPSFASAFSYGRITQVRNGENALAFCFPNPALPYSLVDGLAVYQPYIVDSQMFNGPNMFRRRPVDIRVSQPFTAQADVSSFTTGNLETLITLTGATLRGIEPTMTSDGRLLIFQGGPLNDGGIDHLMYSYNPTPCASFGWSDPRPLSMMYNDTTSGVQRYPLARWGLKAATGEPFGDTTSGPLLRGAYPWVDHEGRNVTYTSVLYKDGARREAVSLIGVDTGFAAYHIDGAINTGRNDIAHLFYSGPMWNFEKERAPAQNFPRGASNESQYLPVTKSHDVIALFGSNTSDYNEIDVGELRDPFQVLSLPMNELVTRAGTYDVTRTPDYSGYFFTGTLTGSAFTSAGNFVTQSTSGSLWEPHGKGKALMLPGGGALTVNLADAAGTVRGVGALVRGFTVQLSVKPDASLHAGCTTGNPYRYLVQKAGALDLIYEADNTVQMSFVINGTRVRLGRSPPLPLDAWTHLAYTWDGVTGGFREYINGVPSGRALPVAPGSFRMGTGVLSIGAGNVLNVESCPINGEGSFKGAIDEVRFFSHARSARSICMISPGADCLDEAIQETPTEGQFGMSQQAFQCNSYSALGSRACSSAMHRVCAQRGAHDALANSTNVFETIQQLIGHRPPISLLGALAAATPTEVSVACAPIQHESVAVTFEELARLHTLCTDDRAAQTFDCTAAAHRWCNKLGWTTGQIFEVTSRSWVGCFNSGLIQDVPKDQLGPASNAGAFMNTDSKLEVSRWCQARGYGAGVVQELRSGYLAQTHCFQPAATVPWKLNP</sequence>
<evidence type="ECO:0000256" key="1">
    <source>
        <dbReference type="ARBA" id="ARBA00022729"/>
    </source>
</evidence>
<name>A0ABX7N5Y8_9BACT</name>
<dbReference type="Pfam" id="PF13385">
    <property type="entry name" value="Laminin_G_3"/>
    <property type="match status" value="1"/>
</dbReference>
<organism evidence="5 6">
    <name type="scientific">Myxococcus landrumensis</name>
    <dbReference type="NCBI Taxonomy" id="2813577"/>
    <lineage>
        <taxon>Bacteria</taxon>
        <taxon>Pseudomonadati</taxon>
        <taxon>Myxococcota</taxon>
        <taxon>Myxococcia</taxon>
        <taxon>Myxococcales</taxon>
        <taxon>Cystobacterineae</taxon>
        <taxon>Myxococcaceae</taxon>
        <taxon>Myxococcus</taxon>
    </lineage>
</organism>
<keyword evidence="1 3" id="KW-0732">Signal</keyword>
<accession>A0ABX7N5Y8</accession>
<proteinExistence type="predicted"/>
<dbReference type="Proteomes" id="UP000663090">
    <property type="component" value="Chromosome"/>
</dbReference>
<evidence type="ECO:0000256" key="3">
    <source>
        <dbReference type="SAM" id="SignalP"/>
    </source>
</evidence>
<keyword evidence="6" id="KW-1185">Reference proteome</keyword>
<evidence type="ECO:0000313" key="5">
    <source>
        <dbReference type="EMBL" id="QSQ13881.1"/>
    </source>
</evidence>
<dbReference type="EMBL" id="CP071091">
    <property type="protein sequence ID" value="QSQ13881.1"/>
    <property type="molecule type" value="Genomic_DNA"/>
</dbReference>
<evidence type="ECO:0000313" key="6">
    <source>
        <dbReference type="Proteomes" id="UP000663090"/>
    </source>
</evidence>